<dbReference type="InterPro" id="IPR001849">
    <property type="entry name" value="PH_domain"/>
</dbReference>
<keyword evidence="16" id="KW-1185">Reference proteome</keyword>
<dbReference type="Gene3D" id="1.10.167.10">
    <property type="entry name" value="Regulator of G-protein Signalling 4, domain 2"/>
    <property type="match status" value="1"/>
</dbReference>
<evidence type="ECO:0000256" key="2">
    <source>
        <dbReference type="ARBA" id="ARBA00022527"/>
    </source>
</evidence>
<dbReference type="Gene3D" id="3.30.200.20">
    <property type="entry name" value="Phosphorylase Kinase, domain 1"/>
    <property type="match status" value="1"/>
</dbReference>
<evidence type="ECO:0000256" key="9">
    <source>
        <dbReference type="PROSITE-ProRule" id="PRU10141"/>
    </source>
</evidence>
<dbReference type="SUPFAM" id="SSF48097">
    <property type="entry name" value="Regulator of G-protein signaling, RGS"/>
    <property type="match status" value="1"/>
</dbReference>
<evidence type="ECO:0000256" key="4">
    <source>
        <dbReference type="ARBA" id="ARBA00022741"/>
    </source>
</evidence>
<feature type="domain" description="PH" evidence="11">
    <location>
        <begin position="552"/>
        <end position="648"/>
    </location>
</feature>
<dbReference type="Pfam" id="PF00169">
    <property type="entry name" value="PH"/>
    <property type="match status" value="1"/>
</dbReference>
<dbReference type="Pfam" id="PF00069">
    <property type="entry name" value="Pkinase"/>
    <property type="match status" value="1"/>
</dbReference>
<evidence type="ECO:0000259" key="12">
    <source>
        <dbReference type="PROSITE" id="PS50011"/>
    </source>
</evidence>
<feature type="binding site" evidence="9">
    <location>
        <position position="220"/>
    </location>
    <ligand>
        <name>ATP</name>
        <dbReference type="ChEBI" id="CHEBI:30616"/>
    </ligand>
</feature>
<evidence type="ECO:0000256" key="1">
    <source>
        <dbReference type="ARBA" id="ARBA00009793"/>
    </source>
</evidence>
<dbReference type="SMART" id="SM00220">
    <property type="entry name" value="S_TKc"/>
    <property type="match status" value="1"/>
</dbReference>
<dbReference type="InterPro" id="IPR016137">
    <property type="entry name" value="RGS"/>
</dbReference>
<dbReference type="PANTHER" id="PTHR24355:SF18">
    <property type="entry name" value="G PROTEIN-COUPLED RECEPTOR KINASE"/>
    <property type="match status" value="1"/>
</dbReference>
<organism evidence="15 16">
    <name type="scientific">Clavelina lepadiformis</name>
    <name type="common">Light-bulb sea squirt</name>
    <name type="synonym">Ascidia lepadiformis</name>
    <dbReference type="NCBI Taxonomy" id="159417"/>
    <lineage>
        <taxon>Eukaryota</taxon>
        <taxon>Metazoa</taxon>
        <taxon>Chordata</taxon>
        <taxon>Tunicata</taxon>
        <taxon>Ascidiacea</taxon>
        <taxon>Aplousobranchia</taxon>
        <taxon>Clavelinidae</taxon>
        <taxon>Clavelina</taxon>
    </lineage>
</organism>
<feature type="domain" description="Protein kinase" evidence="12">
    <location>
        <begin position="191"/>
        <end position="450"/>
    </location>
</feature>
<evidence type="ECO:0000313" key="15">
    <source>
        <dbReference type="EMBL" id="CAK8679092.1"/>
    </source>
</evidence>
<dbReference type="PROSITE" id="PS50132">
    <property type="entry name" value="RGS"/>
    <property type="match status" value="1"/>
</dbReference>
<dbReference type="PROSITE" id="PS00108">
    <property type="entry name" value="PROTEIN_KINASE_ST"/>
    <property type="match status" value="1"/>
</dbReference>
<dbReference type="InterPro" id="IPR008271">
    <property type="entry name" value="Ser/Thr_kinase_AS"/>
</dbReference>
<keyword evidence="3 10" id="KW-0808">Transferase</keyword>
<sequence>MADLEAVLADVSYLMAMEKSKGAPATRALKKMPLPDPSIRCLMMKYLSERGKINFDEIFDQEIGYRLFKEFCTQSEEPIPQLLLYEEIFNYQTMDLEEDREVQAKMMYDRFIMKDLLQRKSAELSKGTVDQIKLKLNQKQFPSDLFQVCDKEIRSSLKKNFFNTFLESDKFTRYLQWKSVELSLHLTMNDFSLHRIIGRGGFGEVFGCRKADTGIMYAMKCLDKKRIKMKQGESLSLNERHMLQMVDSPFVVCISYAFQSPERLHLVLDLMIGGDLHYQLTQRGTFTENEVRFYACEILLGIDHMHSRGIVYRDLKPANILLDEKGHTKISDLGLACDLSIKKPHASVGTHGYIAPEVLTRGKSYDTGADWFSYGCTLYKLLRGHSPFRTSKTKDKAEIDKMTLTVEVKMPDSFSREATAFLQSLLRKEPRERLGCRGRGGEEVKEDPFFKDVDWDQVLRQKYFPPLVPPRGEVNAADAFDIGNFDDDETKGIKLTDADQELYKDFDLIVSSRWQKEICDTVFDNVNHETNKAEYKKKAKNKMLQAENLDGDCVLHGIMYKQGGHLTITNWQKRYFYLYPNRLEWKDQEGSKNLVVFESVTDVREGQAKGMKYCLFITSRDNNRDIVIRCETEPEFTQWRQDLTATWRKAKQVMKKGPKLISMQRSVAEDANYNKAILAAQTKCVRGNSANGPTYRHRLVPMNVEVGGKSSETE</sequence>
<dbReference type="InterPro" id="IPR000239">
    <property type="entry name" value="GPCR_kinase"/>
</dbReference>
<keyword evidence="4 9" id="KW-0547">Nucleotide-binding</keyword>
<dbReference type="InterPro" id="IPR011993">
    <property type="entry name" value="PH-like_dom_sf"/>
</dbReference>
<gene>
    <name evidence="15" type="ORF">CVLEPA_LOCUS9357</name>
</gene>
<keyword evidence="2 10" id="KW-0723">Serine/threonine-protein kinase</keyword>
<comment type="caution">
    <text evidence="15">The sequence shown here is derived from an EMBL/GenBank/DDBJ whole genome shotgun (WGS) entry which is preliminary data.</text>
</comment>
<name>A0ABP0FHC9_CLALP</name>
<dbReference type="InterPro" id="IPR000719">
    <property type="entry name" value="Prot_kinase_dom"/>
</dbReference>
<dbReference type="PROSITE" id="PS50003">
    <property type="entry name" value="PH_DOMAIN"/>
    <property type="match status" value="1"/>
</dbReference>
<dbReference type="Gene3D" id="2.30.29.30">
    <property type="entry name" value="Pleckstrin-homology domain (PH domain)/Phosphotyrosine-binding domain (PTB)"/>
    <property type="match status" value="1"/>
</dbReference>
<dbReference type="InterPro" id="IPR000961">
    <property type="entry name" value="AGC-kinase_C"/>
</dbReference>
<dbReference type="PROSITE" id="PS00107">
    <property type="entry name" value="PROTEIN_KINASE_ATP"/>
    <property type="match status" value="1"/>
</dbReference>
<keyword evidence="5 10" id="KW-0418">Kinase</keyword>
<evidence type="ECO:0000256" key="3">
    <source>
        <dbReference type="ARBA" id="ARBA00022679"/>
    </source>
</evidence>
<dbReference type="InterPro" id="IPR011009">
    <property type="entry name" value="Kinase-like_dom_sf"/>
</dbReference>
<dbReference type="InterPro" id="IPR036305">
    <property type="entry name" value="RGS_sf"/>
</dbReference>
<feature type="domain" description="RGS" evidence="13">
    <location>
        <begin position="54"/>
        <end position="175"/>
    </location>
</feature>
<dbReference type="PROSITE" id="PS51285">
    <property type="entry name" value="AGC_KINASE_CTER"/>
    <property type="match status" value="1"/>
</dbReference>
<dbReference type="Proteomes" id="UP001642483">
    <property type="component" value="Unassembled WGS sequence"/>
</dbReference>
<dbReference type="PROSITE" id="PS50011">
    <property type="entry name" value="PROTEIN_KINASE_DOM"/>
    <property type="match status" value="1"/>
</dbReference>
<evidence type="ECO:0000256" key="6">
    <source>
        <dbReference type="ARBA" id="ARBA00022840"/>
    </source>
</evidence>
<proteinExistence type="inferred from homology"/>
<evidence type="ECO:0000259" key="14">
    <source>
        <dbReference type="PROSITE" id="PS51285"/>
    </source>
</evidence>
<dbReference type="EC" id="2.7.11.-" evidence="10"/>
<dbReference type="InterPro" id="IPR044926">
    <property type="entry name" value="RGS_subdomain_2"/>
</dbReference>
<accession>A0ABP0FHC9</accession>
<evidence type="ECO:0000313" key="16">
    <source>
        <dbReference type="Proteomes" id="UP001642483"/>
    </source>
</evidence>
<dbReference type="PANTHER" id="PTHR24355">
    <property type="entry name" value="G PROTEIN-COUPLED RECEPTOR KINASE/RIBOSOMAL PROTEIN S6 KINASE"/>
    <property type="match status" value="1"/>
</dbReference>
<dbReference type="SMART" id="SM00133">
    <property type="entry name" value="S_TK_X"/>
    <property type="match status" value="1"/>
</dbReference>
<dbReference type="SUPFAM" id="SSF56112">
    <property type="entry name" value="Protein kinase-like (PK-like)"/>
    <property type="match status" value="1"/>
</dbReference>
<reference evidence="15 16" key="1">
    <citation type="submission" date="2024-02" db="EMBL/GenBank/DDBJ databases">
        <authorList>
            <person name="Daric V."/>
            <person name="Darras S."/>
        </authorList>
    </citation>
    <scope>NUCLEOTIDE SEQUENCE [LARGE SCALE GENOMIC DNA]</scope>
</reference>
<evidence type="ECO:0000256" key="5">
    <source>
        <dbReference type="ARBA" id="ARBA00022777"/>
    </source>
</evidence>
<evidence type="ECO:0000259" key="13">
    <source>
        <dbReference type="PROSITE" id="PS50132"/>
    </source>
</evidence>
<protein>
    <recommendedName>
        <fullName evidence="10">G protein-coupled receptor kinase</fullName>
        <ecNumber evidence="10">2.7.11.-</ecNumber>
    </recommendedName>
</protein>
<evidence type="ECO:0000259" key="11">
    <source>
        <dbReference type="PROSITE" id="PS50003"/>
    </source>
</evidence>
<dbReference type="SMART" id="SM00315">
    <property type="entry name" value="RGS"/>
    <property type="match status" value="1"/>
</dbReference>
<dbReference type="InterPro" id="IPR017441">
    <property type="entry name" value="Protein_kinase_ATP_BS"/>
</dbReference>
<dbReference type="SMART" id="SM00233">
    <property type="entry name" value="PH"/>
    <property type="match status" value="1"/>
</dbReference>
<dbReference type="EMBL" id="CAWYQH010000057">
    <property type="protein sequence ID" value="CAK8679092.1"/>
    <property type="molecule type" value="Genomic_DNA"/>
</dbReference>
<feature type="domain" description="AGC-kinase C-terminal" evidence="14">
    <location>
        <begin position="451"/>
        <end position="518"/>
    </location>
</feature>
<comment type="catalytic activity">
    <reaction evidence="8">
        <text>[beta-adrenergic receptor] + ATP = [beta-adrenergic receptor]-phosphate + ADP + H(+)</text>
        <dbReference type="Rhea" id="RHEA:19429"/>
        <dbReference type="Rhea" id="RHEA-COMP:11222"/>
        <dbReference type="Rhea" id="RHEA-COMP:11223"/>
        <dbReference type="ChEBI" id="CHEBI:15378"/>
        <dbReference type="ChEBI" id="CHEBI:30616"/>
        <dbReference type="ChEBI" id="CHEBI:43176"/>
        <dbReference type="ChEBI" id="CHEBI:68546"/>
        <dbReference type="ChEBI" id="CHEBI:456216"/>
        <dbReference type="EC" id="2.7.11.15"/>
    </reaction>
    <physiologicalReaction direction="left-to-right" evidence="8">
        <dbReference type="Rhea" id="RHEA:19430"/>
    </physiologicalReaction>
</comment>
<keyword evidence="6 9" id="KW-0067">ATP-binding</keyword>
<dbReference type="PRINTS" id="PR00717">
    <property type="entry name" value="GPCRKINASE"/>
</dbReference>
<dbReference type="SUPFAM" id="SSF50729">
    <property type="entry name" value="PH domain-like"/>
    <property type="match status" value="1"/>
</dbReference>
<evidence type="ECO:0000256" key="10">
    <source>
        <dbReference type="RuleBase" id="RU000308"/>
    </source>
</evidence>
<evidence type="ECO:0000256" key="7">
    <source>
        <dbReference type="ARBA" id="ARBA00034106"/>
    </source>
</evidence>
<evidence type="ECO:0000256" key="8">
    <source>
        <dbReference type="ARBA" id="ARBA00036224"/>
    </source>
</evidence>
<dbReference type="Gene3D" id="1.10.510.10">
    <property type="entry name" value="Transferase(Phosphotransferase) domain 1"/>
    <property type="match status" value="1"/>
</dbReference>
<comment type="subcellular location">
    <subcellularLocation>
        <location evidence="7">Presynapse</location>
    </subcellularLocation>
</comment>
<comment type="similarity">
    <text evidence="1 10">Belongs to the protein kinase superfamily. AGC Ser/Thr protein kinase family. GPRK subfamily.</text>
</comment>
<dbReference type="Pfam" id="PF00615">
    <property type="entry name" value="RGS"/>
    <property type="match status" value="1"/>
</dbReference>